<evidence type="ECO:0000313" key="1">
    <source>
        <dbReference type="EMBL" id="MRG93662.1"/>
    </source>
</evidence>
<dbReference type="EMBL" id="WJIE01000004">
    <property type="protein sequence ID" value="MRG93662.1"/>
    <property type="molecule type" value="Genomic_DNA"/>
</dbReference>
<name>A0A6N7PNC5_9BACT</name>
<sequence length="217" mass="23512">MDAQSLLDRLRDDDSLDEEEVAQSALAENPDLPAELLAWAARVMNEEETAADADASTLRAVAIAVEDPAIKGRLRLAQAEIMLIRGDSDQDVLEAALDAVGWSPDLAAAYELTFDKLRGSSDLDWTEAFSKIERRGRLPEDALALLRHVIERAEAGVRTGEKPYFMPLSPTEGATLADVEALVGAGLFAEAIAARRGAIGEDFPSARRLIFRAVTRP</sequence>
<keyword evidence="2" id="KW-1185">Reference proteome</keyword>
<dbReference type="OrthoDB" id="5511304at2"/>
<organism evidence="1 2">
    <name type="scientific">Polyangium spumosum</name>
    <dbReference type="NCBI Taxonomy" id="889282"/>
    <lineage>
        <taxon>Bacteria</taxon>
        <taxon>Pseudomonadati</taxon>
        <taxon>Myxococcota</taxon>
        <taxon>Polyangia</taxon>
        <taxon>Polyangiales</taxon>
        <taxon>Polyangiaceae</taxon>
        <taxon>Polyangium</taxon>
    </lineage>
</organism>
<gene>
    <name evidence="1" type="ORF">GF068_17345</name>
</gene>
<accession>A0A6N7PNC5</accession>
<proteinExistence type="predicted"/>
<dbReference type="AlphaFoldDB" id="A0A6N7PNC5"/>
<comment type="caution">
    <text evidence="1">The sequence shown here is derived from an EMBL/GenBank/DDBJ whole genome shotgun (WGS) entry which is preliminary data.</text>
</comment>
<reference evidence="1 2" key="1">
    <citation type="submission" date="2019-10" db="EMBL/GenBank/DDBJ databases">
        <title>A soil myxobacterium in the family Polyangiaceae.</title>
        <authorList>
            <person name="Li Y."/>
            <person name="Wang J."/>
        </authorList>
    </citation>
    <scope>NUCLEOTIDE SEQUENCE [LARGE SCALE GENOMIC DNA]</scope>
    <source>
        <strain evidence="1 2">DSM 14734</strain>
    </source>
</reference>
<dbReference type="Proteomes" id="UP000440224">
    <property type="component" value="Unassembled WGS sequence"/>
</dbReference>
<dbReference type="RefSeq" id="WP_153820472.1">
    <property type="nucleotide sequence ID" value="NZ_WJIE01000004.1"/>
</dbReference>
<protein>
    <submittedName>
        <fullName evidence="1">Uncharacterized protein</fullName>
    </submittedName>
</protein>
<evidence type="ECO:0000313" key="2">
    <source>
        <dbReference type="Proteomes" id="UP000440224"/>
    </source>
</evidence>